<feature type="transmembrane region" description="Helical" evidence="7">
    <location>
        <begin position="99"/>
        <end position="119"/>
    </location>
</feature>
<feature type="domain" description="ABC transmembrane type-1" evidence="8">
    <location>
        <begin position="59"/>
        <end position="243"/>
    </location>
</feature>
<feature type="transmembrane region" description="Helical" evidence="7">
    <location>
        <begin position="125"/>
        <end position="144"/>
    </location>
</feature>
<gene>
    <name evidence="10" type="ORF">AT727_10060</name>
    <name evidence="9" type="ORF">DPCES_2690</name>
</gene>
<feature type="transmembrane region" description="Helical" evidence="7">
    <location>
        <begin position="12"/>
        <end position="30"/>
    </location>
</feature>
<dbReference type="OrthoDB" id="9796361at2"/>
<protein>
    <submittedName>
        <fullName evidence="10">ABC transporter permease</fullName>
    </submittedName>
    <submittedName>
        <fullName evidence="9">Taurine transport system permease protein TauC</fullName>
    </submittedName>
</protein>
<feature type="transmembrane region" description="Helical" evidence="7">
    <location>
        <begin position="66"/>
        <end position="87"/>
    </location>
</feature>
<name>A0A098B2I9_DESHA</name>
<dbReference type="GO" id="GO:0005886">
    <property type="term" value="C:plasma membrane"/>
    <property type="evidence" value="ECO:0007669"/>
    <property type="project" value="UniProtKB-SubCell"/>
</dbReference>
<dbReference type="EMBL" id="LOCK01000061">
    <property type="protein sequence ID" value="KTE89687.1"/>
    <property type="molecule type" value="Genomic_DNA"/>
</dbReference>
<keyword evidence="5 7" id="KW-1133">Transmembrane helix</keyword>
<evidence type="ECO:0000256" key="3">
    <source>
        <dbReference type="ARBA" id="ARBA00022475"/>
    </source>
</evidence>
<dbReference type="PATRIC" id="fig|49338.4.peg.2888"/>
<dbReference type="AlphaFoldDB" id="A0A098B2I9"/>
<dbReference type="PANTHER" id="PTHR30151">
    <property type="entry name" value="ALKANE SULFONATE ABC TRANSPORTER-RELATED, MEMBRANE SUBUNIT"/>
    <property type="match status" value="1"/>
</dbReference>
<evidence type="ECO:0000256" key="1">
    <source>
        <dbReference type="ARBA" id="ARBA00004651"/>
    </source>
</evidence>
<feature type="transmembrane region" description="Helical" evidence="7">
    <location>
        <begin position="220"/>
        <end position="239"/>
    </location>
</feature>
<keyword evidence="4 7" id="KW-0812">Transmembrane</keyword>
<keyword evidence="6 7" id="KW-0472">Membrane</keyword>
<keyword evidence="3" id="KW-1003">Cell membrane</keyword>
<sequence>MNERIIRKIHGLVFPALLIILWQGVSYFGWVNPYLLPSPGDIIGAFTELLFTGEIFTHIKSSLFRLGVGMAITIGLAVPLGLFIGLFSRAQKFITPTLAFLQQIPTIAWIPVFILWLGIGEAMKIALMVYAAFFPVFINTLFGIQSVDQKLKEVAQAFSLGYQARIIHVYLPSAAPHFFVGIRLGFSNCWRALVAAEIIASSKGLGYLLMEGRNLAQAELIFVSIFIIGSLGALIDYGIKYLEQRALPWHKA</sequence>
<evidence type="ECO:0000256" key="2">
    <source>
        <dbReference type="ARBA" id="ARBA00022448"/>
    </source>
</evidence>
<evidence type="ECO:0000256" key="5">
    <source>
        <dbReference type="ARBA" id="ARBA00022989"/>
    </source>
</evidence>
<evidence type="ECO:0000313" key="10">
    <source>
        <dbReference type="EMBL" id="KTE89687.1"/>
    </source>
</evidence>
<dbReference type="InterPro" id="IPR035906">
    <property type="entry name" value="MetI-like_sf"/>
</dbReference>
<dbReference type="EMBL" id="LK996017">
    <property type="protein sequence ID" value="CDX02577.1"/>
    <property type="molecule type" value="Genomic_DNA"/>
</dbReference>
<dbReference type="PANTHER" id="PTHR30151:SF38">
    <property type="entry name" value="ALIPHATIC SULFONATES TRANSPORT PERMEASE PROTEIN SSUC-RELATED"/>
    <property type="match status" value="1"/>
</dbReference>
<organism evidence="9">
    <name type="scientific">Desulfitobacterium hafniense</name>
    <name type="common">Desulfitobacterium frappieri</name>
    <dbReference type="NCBI Taxonomy" id="49338"/>
    <lineage>
        <taxon>Bacteria</taxon>
        <taxon>Bacillati</taxon>
        <taxon>Bacillota</taxon>
        <taxon>Clostridia</taxon>
        <taxon>Eubacteriales</taxon>
        <taxon>Desulfitobacteriaceae</taxon>
        <taxon>Desulfitobacterium</taxon>
    </lineage>
</organism>
<dbReference type="SUPFAM" id="SSF161098">
    <property type="entry name" value="MetI-like"/>
    <property type="match status" value="1"/>
</dbReference>
<evidence type="ECO:0000259" key="8">
    <source>
        <dbReference type="PROSITE" id="PS50928"/>
    </source>
</evidence>
<evidence type="ECO:0000313" key="9">
    <source>
        <dbReference type="EMBL" id="CDX02577.1"/>
    </source>
</evidence>
<comment type="subcellular location">
    <subcellularLocation>
        <location evidence="1 7">Cell membrane</location>
        <topology evidence="1 7">Multi-pass membrane protein</topology>
    </subcellularLocation>
</comment>
<evidence type="ECO:0000256" key="7">
    <source>
        <dbReference type="RuleBase" id="RU363032"/>
    </source>
</evidence>
<keyword evidence="2 7" id="KW-0813">Transport</keyword>
<evidence type="ECO:0000256" key="6">
    <source>
        <dbReference type="ARBA" id="ARBA00023136"/>
    </source>
</evidence>
<comment type="similarity">
    <text evidence="7">Belongs to the binding-protein-dependent transport system permease family.</text>
</comment>
<proteinExistence type="inferred from homology"/>
<dbReference type="GO" id="GO:0042918">
    <property type="term" value="P:alkanesulfonate transmembrane transport"/>
    <property type="evidence" value="ECO:0007669"/>
    <property type="project" value="UniProtKB-ARBA"/>
</dbReference>
<evidence type="ECO:0000256" key="4">
    <source>
        <dbReference type="ARBA" id="ARBA00022692"/>
    </source>
</evidence>
<dbReference type="CDD" id="cd06261">
    <property type="entry name" value="TM_PBP2"/>
    <property type="match status" value="1"/>
</dbReference>
<dbReference type="Pfam" id="PF00528">
    <property type="entry name" value="BPD_transp_1"/>
    <property type="match status" value="1"/>
</dbReference>
<accession>A0A098B2I9</accession>
<dbReference type="InterPro" id="IPR000515">
    <property type="entry name" value="MetI-like"/>
</dbReference>
<reference evidence="9" key="1">
    <citation type="submission" date="2014-07" db="EMBL/GenBank/DDBJ databases">
        <authorList>
            <person name="Hornung V.Bastian."/>
        </authorList>
    </citation>
    <scope>NUCLEOTIDE SEQUENCE</scope>
    <source>
        <strain evidence="9">PCE-S</strain>
    </source>
</reference>
<dbReference type="FunFam" id="1.10.3720.10:FF:000003">
    <property type="entry name" value="Aliphatic sulfonate ABC transporter permease"/>
    <property type="match status" value="1"/>
</dbReference>
<evidence type="ECO:0000313" key="11">
    <source>
        <dbReference type="Proteomes" id="UP000054623"/>
    </source>
</evidence>
<dbReference type="PROSITE" id="PS50928">
    <property type="entry name" value="ABC_TM1"/>
    <property type="match status" value="1"/>
</dbReference>
<reference evidence="10 11" key="2">
    <citation type="submission" date="2015-12" db="EMBL/GenBank/DDBJ databases">
        <title>Draft Genome Sequence of Desulfitobacterium hafniense Strain DH, a Sulfate-reducing Bacterium Isolated from Paddy Soils.</title>
        <authorList>
            <person name="Bao P."/>
            <person name="Zhang X."/>
            <person name="Li G."/>
        </authorList>
    </citation>
    <scope>NUCLEOTIDE SEQUENCE [LARGE SCALE GENOMIC DNA]</scope>
    <source>
        <strain evidence="10 11">DH</strain>
    </source>
</reference>
<dbReference type="Proteomes" id="UP000054623">
    <property type="component" value="Unassembled WGS sequence"/>
</dbReference>
<dbReference type="RefSeq" id="WP_011460367.1">
    <property type="nucleotide sequence ID" value="NZ_JAYFNZ010000017.1"/>
</dbReference>
<dbReference type="Gene3D" id="1.10.3720.10">
    <property type="entry name" value="MetI-like"/>
    <property type="match status" value="1"/>
</dbReference>